<organism evidence="1">
    <name type="scientific">bioreactor metagenome</name>
    <dbReference type="NCBI Taxonomy" id="1076179"/>
    <lineage>
        <taxon>unclassified sequences</taxon>
        <taxon>metagenomes</taxon>
        <taxon>ecological metagenomes</taxon>
    </lineage>
</organism>
<comment type="caution">
    <text evidence="1">The sequence shown here is derived from an EMBL/GenBank/DDBJ whole genome shotgun (WGS) entry which is preliminary data.</text>
</comment>
<evidence type="ECO:0000313" key="1">
    <source>
        <dbReference type="EMBL" id="MPN01632.1"/>
    </source>
</evidence>
<reference evidence="1" key="1">
    <citation type="submission" date="2019-08" db="EMBL/GenBank/DDBJ databases">
        <authorList>
            <person name="Kucharzyk K."/>
            <person name="Murdoch R.W."/>
            <person name="Higgins S."/>
            <person name="Loffler F."/>
        </authorList>
    </citation>
    <scope>NUCLEOTIDE SEQUENCE</scope>
</reference>
<protein>
    <submittedName>
        <fullName evidence="1">Uncharacterized protein</fullName>
    </submittedName>
</protein>
<gene>
    <name evidence="1" type="ORF">SDC9_148842</name>
</gene>
<name>A0A645EK25_9ZZZZ</name>
<proteinExistence type="predicted"/>
<dbReference type="Gene3D" id="2.60.120.380">
    <property type="match status" value="1"/>
</dbReference>
<sequence length="225" mass="23116">MKNAAEYTIDSTVSLYTPDDNSFAAATLLTGDQTVNGTVVKKGDAADYYDLSDFAEGKLEWTQLSGSVKVTFYDENYNQVKVTVSLAKTGGTSTTGTGSSFTLSSSSLSSLLLELADSGAAYLKVEASGSGNNAYRFATSETVSAVSSYLASSLSFVSTDLSAALAATGDVSTSSLLSATDTGDSETALTAMTTALSASYDLSVASSLTEKTDENNILRAGTLLA</sequence>
<accession>A0A645EK25</accession>
<dbReference type="EMBL" id="VSSQ01047625">
    <property type="protein sequence ID" value="MPN01632.1"/>
    <property type="molecule type" value="Genomic_DNA"/>
</dbReference>
<dbReference type="AlphaFoldDB" id="A0A645EK25"/>